<protein>
    <submittedName>
        <fullName evidence="1">Uncharacterized protein</fullName>
    </submittedName>
</protein>
<dbReference type="Proteomes" id="UP001595766">
    <property type="component" value="Unassembled WGS sequence"/>
</dbReference>
<dbReference type="RefSeq" id="WP_241295891.1">
    <property type="nucleotide sequence ID" value="NZ_JAKZGR010000011.1"/>
</dbReference>
<keyword evidence="2" id="KW-1185">Reference proteome</keyword>
<dbReference type="EMBL" id="JBHSAV010000016">
    <property type="protein sequence ID" value="MFC3975713.1"/>
    <property type="molecule type" value="Genomic_DNA"/>
</dbReference>
<evidence type="ECO:0000313" key="1">
    <source>
        <dbReference type="EMBL" id="MFC3975713.1"/>
    </source>
</evidence>
<organism evidence="1 2">
    <name type="scientific">Belliella kenyensis</name>
    <dbReference type="NCBI Taxonomy" id="1472724"/>
    <lineage>
        <taxon>Bacteria</taxon>
        <taxon>Pseudomonadati</taxon>
        <taxon>Bacteroidota</taxon>
        <taxon>Cytophagia</taxon>
        <taxon>Cytophagales</taxon>
        <taxon>Cyclobacteriaceae</taxon>
        <taxon>Belliella</taxon>
    </lineage>
</organism>
<dbReference type="SUPFAM" id="SSF53756">
    <property type="entry name" value="UDP-Glycosyltransferase/glycogen phosphorylase"/>
    <property type="match status" value="1"/>
</dbReference>
<proteinExistence type="predicted"/>
<evidence type="ECO:0000313" key="2">
    <source>
        <dbReference type="Proteomes" id="UP001595766"/>
    </source>
</evidence>
<accession>A0ABV8EKQ2</accession>
<name>A0ABV8EKQ2_9BACT</name>
<reference evidence="2" key="1">
    <citation type="journal article" date="2019" name="Int. J. Syst. Evol. Microbiol.">
        <title>The Global Catalogue of Microorganisms (GCM) 10K type strain sequencing project: providing services to taxonomists for standard genome sequencing and annotation.</title>
        <authorList>
            <consortium name="The Broad Institute Genomics Platform"/>
            <consortium name="The Broad Institute Genome Sequencing Center for Infectious Disease"/>
            <person name="Wu L."/>
            <person name="Ma J."/>
        </authorList>
    </citation>
    <scope>NUCLEOTIDE SEQUENCE [LARGE SCALE GENOMIC DNA]</scope>
    <source>
        <strain evidence="2">CECT 8551</strain>
    </source>
</reference>
<gene>
    <name evidence="1" type="ORF">ACFOUP_04960</name>
</gene>
<sequence>MKILVINTYSFEKIYQEWVDGQSPSHFLFGSLEVNATEGFQVDILPHSKYPWLDKLGRVFRITCLDQQVRVLMQLRKYDAIYAPFAIGNTRVLTLFKFLGLMRTPIIVLGHMNLYDKPKKKPIFDFRKKFLLQYDKIAFLSDGLMNKTINALEAPQEVIKKKFTKLSWGADITFHKKNENFVNSRQTEYAICAGTTDRDFDLMIETFRDIDFPLEIYCTPATRPDTSNLPSNISVNSDFIPYIELLKRYQKARFILIPIKADKVVTGRTLGLTVLLDALAINKPAIMTYNKYVDINPGDHGFGLSVNSFELEDWKSAVNSLLMDFERLDAMAENANRLYVEKYNSVAFGKSLVEVFEEIK</sequence>
<comment type="caution">
    <text evidence="1">The sequence shown here is derived from an EMBL/GenBank/DDBJ whole genome shotgun (WGS) entry which is preliminary data.</text>
</comment>
<dbReference type="Gene3D" id="3.40.50.2000">
    <property type="entry name" value="Glycogen Phosphorylase B"/>
    <property type="match status" value="1"/>
</dbReference>